<dbReference type="PROSITE" id="PS00687">
    <property type="entry name" value="ALDEHYDE_DEHYDR_GLU"/>
    <property type="match status" value="1"/>
</dbReference>
<feature type="active site" evidence="5">
    <location>
        <position position="276"/>
    </location>
</feature>
<dbReference type="InterPro" id="IPR029510">
    <property type="entry name" value="Ald_DH_CS_GLU"/>
</dbReference>
<dbReference type="GO" id="GO:0004029">
    <property type="term" value="F:aldehyde dehydrogenase (NAD+) activity"/>
    <property type="evidence" value="ECO:0007669"/>
    <property type="project" value="TreeGrafter"/>
</dbReference>
<dbReference type="CDD" id="cd07133">
    <property type="entry name" value="ALDH_CALDH_CalB"/>
    <property type="match status" value="1"/>
</dbReference>
<feature type="region of interest" description="Disordered" evidence="8">
    <location>
        <begin position="16"/>
        <end position="35"/>
    </location>
</feature>
<dbReference type="Proteomes" id="UP000589716">
    <property type="component" value="Unassembled WGS sequence"/>
</dbReference>
<dbReference type="SUPFAM" id="SSF53720">
    <property type="entry name" value="ALDH-like"/>
    <property type="match status" value="1"/>
</dbReference>
<evidence type="ECO:0000259" key="9">
    <source>
        <dbReference type="Pfam" id="PF00171"/>
    </source>
</evidence>
<evidence type="ECO:0000256" key="5">
    <source>
        <dbReference type="PIRSR" id="PIRSR036492-1"/>
    </source>
</evidence>
<feature type="domain" description="Aldehyde dehydrogenase" evidence="9">
    <location>
        <begin position="52"/>
        <end position="466"/>
    </location>
</feature>
<evidence type="ECO:0000256" key="6">
    <source>
        <dbReference type="PROSITE-ProRule" id="PRU10007"/>
    </source>
</evidence>
<proteinExistence type="inferred from homology"/>
<evidence type="ECO:0000256" key="3">
    <source>
        <dbReference type="ARBA" id="ARBA00023027"/>
    </source>
</evidence>
<keyword evidence="11" id="KW-1185">Reference proteome</keyword>
<dbReference type="InterPro" id="IPR012394">
    <property type="entry name" value="Aldehyde_DH_NAD(P)"/>
</dbReference>
<dbReference type="AlphaFoldDB" id="A0A853IJS4"/>
<dbReference type="InterPro" id="IPR015590">
    <property type="entry name" value="Aldehyde_DH_dom"/>
</dbReference>
<evidence type="ECO:0000256" key="4">
    <source>
        <dbReference type="PIRNR" id="PIRNR036492"/>
    </source>
</evidence>
<accession>A0A853IJS4</accession>
<dbReference type="PIRSF" id="PIRSF036492">
    <property type="entry name" value="ALDH"/>
    <property type="match status" value="1"/>
</dbReference>
<evidence type="ECO:0000313" key="11">
    <source>
        <dbReference type="Proteomes" id="UP000589716"/>
    </source>
</evidence>
<dbReference type="EMBL" id="JACCKX010000001">
    <property type="protein sequence ID" value="NZA00606.1"/>
    <property type="molecule type" value="Genomic_DNA"/>
</dbReference>
<keyword evidence="3" id="KW-0520">NAD</keyword>
<dbReference type="PANTHER" id="PTHR43570:SF20">
    <property type="entry name" value="ALDEHYDE DEHYDROGENASE ALDX-RELATED"/>
    <property type="match status" value="1"/>
</dbReference>
<reference evidence="10 11" key="1">
    <citation type="submission" date="2020-07" db="EMBL/GenBank/DDBJ databases">
        <authorList>
            <person name="Maaloum M."/>
        </authorList>
    </citation>
    <scope>NUCLEOTIDE SEQUENCE [LARGE SCALE GENOMIC DNA]</scope>
    <source>
        <strain evidence="10 11">GCS-AN-3</strain>
    </source>
</reference>
<dbReference type="GO" id="GO:0006081">
    <property type="term" value="P:aldehyde metabolic process"/>
    <property type="evidence" value="ECO:0007669"/>
    <property type="project" value="InterPro"/>
</dbReference>
<dbReference type="Pfam" id="PF00171">
    <property type="entry name" value="Aldedh"/>
    <property type="match status" value="1"/>
</dbReference>
<feature type="active site" evidence="5 6">
    <location>
        <position position="241"/>
    </location>
</feature>
<evidence type="ECO:0000256" key="7">
    <source>
        <dbReference type="RuleBase" id="RU003345"/>
    </source>
</evidence>
<comment type="caution">
    <text evidence="10">The sequence shown here is derived from an EMBL/GenBank/DDBJ whole genome shotgun (WGS) entry which is preliminary data.</text>
</comment>
<dbReference type="PROSITE" id="PS00070">
    <property type="entry name" value="ALDEHYDE_DEHYDR_CYS"/>
    <property type="match status" value="1"/>
</dbReference>
<protein>
    <recommendedName>
        <fullName evidence="4">Aldehyde dehydrogenase</fullName>
    </recommendedName>
</protein>
<dbReference type="InterPro" id="IPR016162">
    <property type="entry name" value="Ald_DH_N"/>
</dbReference>
<evidence type="ECO:0000256" key="2">
    <source>
        <dbReference type="ARBA" id="ARBA00023002"/>
    </source>
</evidence>
<evidence type="ECO:0000256" key="8">
    <source>
        <dbReference type="SAM" id="MobiDB-lite"/>
    </source>
</evidence>
<dbReference type="PANTHER" id="PTHR43570">
    <property type="entry name" value="ALDEHYDE DEHYDROGENASE"/>
    <property type="match status" value="1"/>
</dbReference>
<evidence type="ECO:0000313" key="10">
    <source>
        <dbReference type="EMBL" id="NZA00606.1"/>
    </source>
</evidence>
<dbReference type="InterPro" id="IPR016163">
    <property type="entry name" value="Ald_DH_C"/>
</dbReference>
<dbReference type="Gene3D" id="3.40.605.10">
    <property type="entry name" value="Aldehyde Dehydrogenase, Chain A, domain 1"/>
    <property type="match status" value="1"/>
</dbReference>
<dbReference type="Gene3D" id="3.40.309.10">
    <property type="entry name" value="Aldehyde Dehydrogenase, Chain A, domain 2"/>
    <property type="match status" value="1"/>
</dbReference>
<evidence type="ECO:0000256" key="1">
    <source>
        <dbReference type="ARBA" id="ARBA00009986"/>
    </source>
</evidence>
<sequence>MTLRAARLNGAARSFWHTGASGTPCPPEPDTLNPQTLFDAQHQRSRHATPPSVAERHDRLARVARLLDEHTTALTNAVQADFGIRGGRLTEIADLFVLRAMLGDLRRHLARWSRPQRVRTPLYLMPGRGHIQRQPLGVVGVIGPWNYPLQLTLGPAATALAAGNRVMLKPSEITPRTSALLAELVARHFAPDEFTVVQGGADVAAEFAALPFDHLFFTGSTAVGRKVAEAAARNLTPTTLELGGKSPCIVDASCTDFEGAALKIAHGKLLNGGQTCIAPDYLLLPRGREAEFSAAYRAAVARLFPRLEGNPDYAAIVTERHQARLQALLDEARAGGAQVEDVGPPAGEGRARQLRPVLVFGAQPSMRLLQEEIFGPILPVLPCDTPDQAVAHINAQPRPLALYWFGTDTAARDQVLQRTVSGGVTVNDTLMHITHDGLPFGGVGDSGLGAYHGETGFLRFTHQKAVFVQSRWAMGQLLYPPYGARFDRMMGWIRKLL</sequence>
<gene>
    <name evidence="10" type="ORF">H0I39_00290</name>
</gene>
<name>A0A853IJS4_9BURK</name>
<organism evidence="10 11">
    <name type="scientific">Ottowia beijingensis</name>
    <dbReference type="NCBI Taxonomy" id="1207057"/>
    <lineage>
        <taxon>Bacteria</taxon>
        <taxon>Pseudomonadati</taxon>
        <taxon>Pseudomonadota</taxon>
        <taxon>Betaproteobacteria</taxon>
        <taxon>Burkholderiales</taxon>
        <taxon>Comamonadaceae</taxon>
        <taxon>Ottowia</taxon>
    </lineage>
</organism>
<keyword evidence="2 4" id="KW-0560">Oxidoreductase</keyword>
<dbReference type="InterPro" id="IPR016160">
    <property type="entry name" value="Ald_DH_CS_CYS"/>
</dbReference>
<dbReference type="InterPro" id="IPR016161">
    <property type="entry name" value="Ald_DH/histidinol_DH"/>
</dbReference>
<dbReference type="GO" id="GO:0005737">
    <property type="term" value="C:cytoplasm"/>
    <property type="evidence" value="ECO:0007669"/>
    <property type="project" value="TreeGrafter"/>
</dbReference>
<comment type="similarity">
    <text evidence="1 4 7">Belongs to the aldehyde dehydrogenase family.</text>
</comment>